<reference evidence="1 2" key="1">
    <citation type="submission" date="2024-01" db="EMBL/GenBank/DDBJ databases">
        <title>Genome assemblies of Stephania.</title>
        <authorList>
            <person name="Yang L."/>
        </authorList>
    </citation>
    <scope>NUCLEOTIDE SEQUENCE [LARGE SCALE GENOMIC DNA]</scope>
    <source>
        <strain evidence="1">JXDWG</strain>
        <tissue evidence="1">Leaf</tissue>
    </source>
</reference>
<dbReference type="AlphaFoldDB" id="A0AAP0I9G9"/>
<sequence>MIASGLPAAIYAICFLEMTYGNFEFLAFSMLNRMKLFAIALFTLGVVPV</sequence>
<keyword evidence="2" id="KW-1185">Reference proteome</keyword>
<proteinExistence type="predicted"/>
<comment type="caution">
    <text evidence="1">The sequence shown here is derived from an EMBL/GenBank/DDBJ whole genome shotgun (WGS) entry which is preliminary data.</text>
</comment>
<gene>
    <name evidence="1" type="ORF">Scep_018552</name>
</gene>
<dbReference type="EMBL" id="JBBNAG010000008">
    <property type="protein sequence ID" value="KAK9111033.1"/>
    <property type="molecule type" value="Genomic_DNA"/>
</dbReference>
<name>A0AAP0I9G9_9MAGN</name>
<protein>
    <submittedName>
        <fullName evidence="1">Uncharacterized protein</fullName>
    </submittedName>
</protein>
<evidence type="ECO:0000313" key="1">
    <source>
        <dbReference type="EMBL" id="KAK9111033.1"/>
    </source>
</evidence>
<evidence type="ECO:0000313" key="2">
    <source>
        <dbReference type="Proteomes" id="UP001419268"/>
    </source>
</evidence>
<accession>A0AAP0I9G9</accession>
<dbReference type="Proteomes" id="UP001419268">
    <property type="component" value="Unassembled WGS sequence"/>
</dbReference>
<organism evidence="1 2">
    <name type="scientific">Stephania cephalantha</name>
    <dbReference type="NCBI Taxonomy" id="152367"/>
    <lineage>
        <taxon>Eukaryota</taxon>
        <taxon>Viridiplantae</taxon>
        <taxon>Streptophyta</taxon>
        <taxon>Embryophyta</taxon>
        <taxon>Tracheophyta</taxon>
        <taxon>Spermatophyta</taxon>
        <taxon>Magnoliopsida</taxon>
        <taxon>Ranunculales</taxon>
        <taxon>Menispermaceae</taxon>
        <taxon>Menispermoideae</taxon>
        <taxon>Cissampelideae</taxon>
        <taxon>Stephania</taxon>
    </lineage>
</organism>